<keyword evidence="6 13" id="KW-1133">Transmembrane helix</keyword>
<evidence type="ECO:0000256" key="9">
    <source>
        <dbReference type="ARBA" id="ARBA00023310"/>
    </source>
</evidence>
<comment type="function">
    <text evidence="10 13">F(1)F(0) ATP synthase produces ATP from ADP in the presence of a proton or sodium gradient. F-type ATPases consist of two structural domains, F(1) containing the extramembraneous catalytic core and F(0) containing the membrane proton channel, linked together by a central stalk and a peripheral stalk. During catalysis, ATP synthesis in the catalytic domain of F(1) is coupled via a rotary mechanism of the central stalk subunits to proton translocation.</text>
</comment>
<comment type="subunit">
    <text evidence="12 13">F-type ATPases have 2 components, F(1) - the catalytic core - and F(0) - the membrane proton channel. F(1) has five subunits: alpha(3), beta(3), gamma(1), delta(1), epsilon(1). F(0) has three main subunits: a(1), b(2) and c(10-14). The alpha and beta chains form an alternating ring which encloses part of the gamma chain. F(1) is attached to F(0) by a central stalk formed by the gamma and epsilon chains, while a peripheral stalk is formed by the delta and b chains.</text>
</comment>
<dbReference type="CDD" id="cd06503">
    <property type="entry name" value="ATP-synt_Fo_b"/>
    <property type="match status" value="1"/>
</dbReference>
<evidence type="ECO:0000256" key="6">
    <source>
        <dbReference type="ARBA" id="ARBA00022989"/>
    </source>
</evidence>
<evidence type="ECO:0000256" key="11">
    <source>
        <dbReference type="ARBA" id="ARBA00025614"/>
    </source>
</evidence>
<comment type="similarity">
    <text evidence="13 14">Belongs to the ATPase B chain family.</text>
</comment>
<comment type="subcellular location">
    <subcellularLocation>
        <location evidence="1">Cell inner membrane</location>
        <topology evidence="1">Single-pass membrane protein</topology>
    </subcellularLocation>
    <subcellularLocation>
        <location evidence="13">Cell membrane</location>
        <topology evidence="13">Single-pass membrane protein</topology>
    </subcellularLocation>
</comment>
<comment type="function">
    <text evidence="11">Component of the F(0) channel, it forms part of the peripheral stalk, linking F(1) to F(0). The b'-subunit is a diverged and duplicated form of b found in plants and photosynthetic bacteria.</text>
</comment>
<dbReference type="Proteomes" id="UP000011820">
    <property type="component" value="Chromosome"/>
</dbReference>
<keyword evidence="9 13" id="KW-0066">ATP synthesis</keyword>
<evidence type="ECO:0000256" key="5">
    <source>
        <dbReference type="ARBA" id="ARBA00022781"/>
    </source>
</evidence>
<gene>
    <name evidence="13" type="primary">atpF</name>
    <name evidence="15" type="ORF">WSI_04765</name>
</gene>
<protein>
    <recommendedName>
        <fullName evidence="13">ATP synthase subunit b</fullName>
    </recommendedName>
    <alternativeName>
        <fullName evidence="13">ATP synthase F(0) sector subunit b</fullName>
    </alternativeName>
    <alternativeName>
        <fullName evidence="13">ATPase subunit I</fullName>
    </alternativeName>
    <alternativeName>
        <fullName evidence="13">F-type ATPase subunit b</fullName>
        <shortName evidence="13">F-ATPase subunit b</shortName>
    </alternativeName>
</protein>
<sequence length="173" mass="20252">MHFDETFLVFMSLIIFLVIVVYLRIPSILLSFLDAHADKIRDDIFEARRLREKSENILMQYKEKHSKVEEETREIILAAKHRAKILAEEGCQNIEQISALYLKDLEQKIHYMKLEAKRLLYAKIADFSVEIVREIISQKMNDDVNSSIFEKTISSIQSCHQMDKNTTETLGSQ</sequence>
<evidence type="ECO:0000256" key="13">
    <source>
        <dbReference type="HAMAP-Rule" id="MF_01398"/>
    </source>
</evidence>
<keyword evidence="4 13" id="KW-0812">Transmembrane</keyword>
<evidence type="ECO:0000256" key="7">
    <source>
        <dbReference type="ARBA" id="ARBA00023065"/>
    </source>
</evidence>
<organism evidence="15 16">
    <name type="scientific">Candidatus Liberibacter asiaticus str. gxpsy</name>
    <dbReference type="NCBI Taxonomy" id="1174529"/>
    <lineage>
        <taxon>Bacteria</taxon>
        <taxon>Pseudomonadati</taxon>
        <taxon>Pseudomonadota</taxon>
        <taxon>Alphaproteobacteria</taxon>
        <taxon>Hyphomicrobiales</taxon>
        <taxon>Rhizobiaceae</taxon>
        <taxon>Liberibacter</taxon>
    </lineage>
</organism>
<keyword evidence="16" id="KW-1185">Reference proteome</keyword>
<evidence type="ECO:0000256" key="12">
    <source>
        <dbReference type="ARBA" id="ARBA00025830"/>
    </source>
</evidence>
<dbReference type="InterPro" id="IPR002146">
    <property type="entry name" value="ATP_synth_b/b'su_bac/chlpt"/>
</dbReference>
<name>A0ABN4B1M2_LIBAS</name>
<evidence type="ECO:0000256" key="4">
    <source>
        <dbReference type="ARBA" id="ARBA00022692"/>
    </source>
</evidence>
<feature type="transmembrane region" description="Helical" evidence="13">
    <location>
        <begin position="6"/>
        <end position="25"/>
    </location>
</feature>
<evidence type="ECO:0000256" key="14">
    <source>
        <dbReference type="RuleBase" id="RU003848"/>
    </source>
</evidence>
<dbReference type="HAMAP" id="MF_01398">
    <property type="entry name" value="ATP_synth_b_bprime"/>
    <property type="match status" value="1"/>
</dbReference>
<keyword evidence="13" id="KW-1003">Cell membrane</keyword>
<evidence type="ECO:0000313" key="15">
    <source>
        <dbReference type="EMBL" id="AGH17321.1"/>
    </source>
</evidence>
<proteinExistence type="inferred from homology"/>
<evidence type="ECO:0000256" key="3">
    <source>
        <dbReference type="ARBA" id="ARBA00022547"/>
    </source>
</evidence>
<dbReference type="Pfam" id="PF00430">
    <property type="entry name" value="ATP-synt_B"/>
    <property type="match status" value="1"/>
</dbReference>
<evidence type="ECO:0000256" key="8">
    <source>
        <dbReference type="ARBA" id="ARBA00023136"/>
    </source>
</evidence>
<dbReference type="EMBL" id="CP004005">
    <property type="protein sequence ID" value="AGH17321.1"/>
    <property type="molecule type" value="Genomic_DNA"/>
</dbReference>
<dbReference type="RefSeq" id="WP_015452916.1">
    <property type="nucleotide sequence ID" value="NC_020549.1"/>
</dbReference>
<evidence type="ECO:0000256" key="10">
    <source>
        <dbReference type="ARBA" id="ARBA00025198"/>
    </source>
</evidence>
<dbReference type="GeneID" id="93077312"/>
<keyword evidence="8 13" id="KW-0472">Membrane</keyword>
<accession>A0ABN4B1M2</accession>
<keyword evidence="5 13" id="KW-0375">Hydrogen ion transport</keyword>
<evidence type="ECO:0000313" key="16">
    <source>
        <dbReference type="Proteomes" id="UP000011820"/>
    </source>
</evidence>
<keyword evidence="2 13" id="KW-0813">Transport</keyword>
<keyword evidence="7 13" id="KW-0406">Ion transport</keyword>
<keyword evidence="3 13" id="KW-0138">CF(0)</keyword>
<evidence type="ECO:0000256" key="2">
    <source>
        <dbReference type="ARBA" id="ARBA00022448"/>
    </source>
</evidence>
<reference evidence="15 16" key="1">
    <citation type="journal article" date="2013" name="Genome Announc.">
        <title>Complete Genome Sequence of a Chinese Strain of 'Candidatus Liberibacter asiaticus'.</title>
        <authorList>
            <person name="Lin H."/>
            <person name="Han C.S."/>
            <person name="Liu B."/>
            <person name="Lou B."/>
            <person name="Bai X."/>
            <person name="Deng C."/>
            <person name="Civerolo E.L."/>
            <person name="Gupta G."/>
        </authorList>
    </citation>
    <scope>NUCLEOTIDE SEQUENCE [LARGE SCALE GENOMIC DNA]</scope>
    <source>
        <strain evidence="16">gxpsy</strain>
    </source>
</reference>
<evidence type="ECO:0000256" key="1">
    <source>
        <dbReference type="ARBA" id="ARBA00004377"/>
    </source>
</evidence>